<sequence>MLHLILYDLRNKSQEHENRLCNLIETHAEDSCKITDSAFVVSSRLSMEQWYNLLEETLESDDYFFVTQLQSDQFTGFLSDQAADWFSQCV</sequence>
<dbReference type="AlphaFoldDB" id="A0AAV4LFF1"/>
<evidence type="ECO:0000313" key="2">
    <source>
        <dbReference type="Proteomes" id="UP001057291"/>
    </source>
</evidence>
<accession>A0AAV4LFF1</accession>
<comment type="caution">
    <text evidence="1">The sequence shown here is derived from an EMBL/GenBank/DDBJ whole genome shotgun (WGS) entry which is preliminary data.</text>
</comment>
<protein>
    <submittedName>
        <fullName evidence="1">Uncharacterized protein</fullName>
    </submittedName>
</protein>
<reference evidence="1" key="1">
    <citation type="journal article" date="2023" name="Int. J. Syst. Evol. Microbiol.">
        <title>Collibacillus ludicampi gen. nov., sp. nov., a new soil bacterium of the family Alicyclobacillaceae.</title>
        <authorList>
            <person name="Jojima T."/>
            <person name="Ioku Y."/>
            <person name="Fukuta Y."/>
            <person name="Shirasaka N."/>
            <person name="Matsumura Y."/>
            <person name="Mori M."/>
        </authorList>
    </citation>
    <scope>NUCLEOTIDE SEQUENCE</scope>
    <source>
        <strain evidence="1">TP075</strain>
    </source>
</reference>
<dbReference type="Proteomes" id="UP001057291">
    <property type="component" value="Unassembled WGS sequence"/>
</dbReference>
<name>A0AAV4LFF1_9BACL</name>
<gene>
    <name evidence="1" type="ORF">DNHGIG_17880</name>
</gene>
<keyword evidence="2" id="KW-1185">Reference proteome</keyword>
<organism evidence="1 2">
    <name type="scientific">Collibacillus ludicampi</name>
    <dbReference type="NCBI Taxonomy" id="2771369"/>
    <lineage>
        <taxon>Bacteria</taxon>
        <taxon>Bacillati</taxon>
        <taxon>Bacillota</taxon>
        <taxon>Bacilli</taxon>
        <taxon>Bacillales</taxon>
        <taxon>Alicyclobacillaceae</taxon>
        <taxon>Collibacillus</taxon>
    </lineage>
</organism>
<dbReference type="EMBL" id="BOQE01000001">
    <property type="protein sequence ID" value="GIM46239.1"/>
    <property type="molecule type" value="Genomic_DNA"/>
</dbReference>
<evidence type="ECO:0000313" key="1">
    <source>
        <dbReference type="EMBL" id="GIM46239.1"/>
    </source>
</evidence>
<proteinExistence type="predicted"/>
<dbReference type="RefSeq" id="WP_282199367.1">
    <property type="nucleotide sequence ID" value="NZ_BOQE01000001.1"/>
</dbReference>